<dbReference type="PROSITE" id="PS50949">
    <property type="entry name" value="HTH_GNTR"/>
    <property type="match status" value="1"/>
</dbReference>
<dbReference type="PANTHER" id="PTHR44846">
    <property type="entry name" value="MANNOSYL-D-GLYCERATE TRANSPORT/METABOLISM SYSTEM REPRESSOR MNGR-RELATED"/>
    <property type="match status" value="1"/>
</dbReference>
<dbReference type="InterPro" id="IPR011663">
    <property type="entry name" value="UTRA"/>
</dbReference>
<dbReference type="SMART" id="SM00345">
    <property type="entry name" value="HTH_GNTR"/>
    <property type="match status" value="1"/>
</dbReference>
<accession>A0A1C4BZL3</accession>
<evidence type="ECO:0000313" key="5">
    <source>
        <dbReference type="EMBL" id="SCC12163.1"/>
    </source>
</evidence>
<dbReference type="InterPro" id="IPR036390">
    <property type="entry name" value="WH_DNA-bd_sf"/>
</dbReference>
<dbReference type="EMBL" id="FMAO01000018">
    <property type="protein sequence ID" value="SCC12163.1"/>
    <property type="molecule type" value="Genomic_DNA"/>
</dbReference>
<dbReference type="SUPFAM" id="SSF64288">
    <property type="entry name" value="Chorismate lyase-like"/>
    <property type="match status" value="1"/>
</dbReference>
<dbReference type="Gene3D" id="1.10.10.10">
    <property type="entry name" value="Winged helix-like DNA-binding domain superfamily/Winged helix DNA-binding domain"/>
    <property type="match status" value="1"/>
</dbReference>
<protein>
    <submittedName>
        <fullName evidence="5">GntR family transcriptional regulator, transcriptional regulator of bglA</fullName>
    </submittedName>
</protein>
<dbReference type="PRINTS" id="PR00035">
    <property type="entry name" value="HTHGNTR"/>
</dbReference>
<evidence type="ECO:0000256" key="1">
    <source>
        <dbReference type="ARBA" id="ARBA00023015"/>
    </source>
</evidence>
<feature type="domain" description="HTH gntR-type" evidence="4">
    <location>
        <begin position="1"/>
        <end position="69"/>
    </location>
</feature>
<sequence>MLKYQKIAEQLFSFIKSNNLKQGDCLPSLNKLIQQYGASKTTVLKALDQLERDGFIYQVQGSGTFVRNIPDEHFINFNVSHGWTNDFTKTKMENSDVTVEKTLPTPLVASRLQCAIDTPVYKVQRLKKQDDKIFCLETSYYNANVVPFLNEDIAKASIFHHISDVYQINVGFSDKYFKVRRLTNFESDKLNLPQDSFGLAVHETFYTTAGDIFDFSENVYHHENATFYI</sequence>
<dbReference type="AlphaFoldDB" id="A0A1C4BZL3"/>
<dbReference type="Proteomes" id="UP000199268">
    <property type="component" value="Unassembled WGS sequence"/>
</dbReference>
<dbReference type="Pfam" id="PF07702">
    <property type="entry name" value="UTRA"/>
    <property type="match status" value="1"/>
</dbReference>
<dbReference type="PANTHER" id="PTHR44846:SF4">
    <property type="entry name" value="HTH GNTR-TYPE DOMAIN-CONTAINING PROTEIN"/>
    <property type="match status" value="1"/>
</dbReference>
<dbReference type="GO" id="GO:0003677">
    <property type="term" value="F:DNA binding"/>
    <property type="evidence" value="ECO:0007669"/>
    <property type="project" value="UniProtKB-KW"/>
</dbReference>
<dbReference type="CDD" id="cd07377">
    <property type="entry name" value="WHTH_GntR"/>
    <property type="match status" value="1"/>
</dbReference>
<dbReference type="InterPro" id="IPR000524">
    <property type="entry name" value="Tscrpt_reg_HTH_GntR"/>
</dbReference>
<keyword evidence="6" id="KW-1185">Reference proteome</keyword>
<dbReference type="InterPro" id="IPR028978">
    <property type="entry name" value="Chorismate_lyase_/UTRA_dom_sf"/>
</dbReference>
<evidence type="ECO:0000256" key="2">
    <source>
        <dbReference type="ARBA" id="ARBA00023125"/>
    </source>
</evidence>
<gene>
    <name evidence="5" type="ORF">GA0061074_1188</name>
</gene>
<evidence type="ECO:0000259" key="4">
    <source>
        <dbReference type="PROSITE" id="PS50949"/>
    </source>
</evidence>
<dbReference type="InterPro" id="IPR036388">
    <property type="entry name" value="WH-like_DNA-bd_sf"/>
</dbReference>
<keyword evidence="1" id="KW-0805">Transcription regulation</keyword>
<dbReference type="Pfam" id="PF00392">
    <property type="entry name" value="GntR"/>
    <property type="match status" value="1"/>
</dbReference>
<dbReference type="SMART" id="SM00866">
    <property type="entry name" value="UTRA"/>
    <property type="match status" value="1"/>
</dbReference>
<evidence type="ECO:0000313" key="6">
    <source>
        <dbReference type="Proteomes" id="UP000199268"/>
    </source>
</evidence>
<keyword evidence="3" id="KW-0804">Transcription</keyword>
<dbReference type="Gene3D" id="3.40.1410.10">
    <property type="entry name" value="Chorismate lyase-like"/>
    <property type="match status" value="1"/>
</dbReference>
<dbReference type="SUPFAM" id="SSF46785">
    <property type="entry name" value="Winged helix' DNA-binding domain"/>
    <property type="match status" value="1"/>
</dbReference>
<dbReference type="InterPro" id="IPR050679">
    <property type="entry name" value="Bact_HTH_transcr_reg"/>
</dbReference>
<dbReference type="RefSeq" id="WP_092463831.1">
    <property type="nucleotide sequence ID" value="NZ_BJEE01000001.1"/>
</dbReference>
<dbReference type="OrthoDB" id="9816541at2"/>
<name>A0A1C4BZL3_9LACO</name>
<proteinExistence type="predicted"/>
<reference evidence="6" key="1">
    <citation type="submission" date="2016-08" db="EMBL/GenBank/DDBJ databases">
        <authorList>
            <person name="Varghese N."/>
            <person name="Submissions Spin"/>
        </authorList>
    </citation>
    <scope>NUCLEOTIDE SEQUENCE [LARGE SCALE GENOMIC DNA]</scope>
    <source>
        <strain evidence="6">R-53094</strain>
    </source>
</reference>
<organism evidence="5 6">
    <name type="scientific">Weissella bombi</name>
    <dbReference type="NCBI Taxonomy" id="1505725"/>
    <lineage>
        <taxon>Bacteria</taxon>
        <taxon>Bacillati</taxon>
        <taxon>Bacillota</taxon>
        <taxon>Bacilli</taxon>
        <taxon>Lactobacillales</taxon>
        <taxon>Lactobacillaceae</taxon>
        <taxon>Weissella</taxon>
    </lineage>
</organism>
<dbReference type="STRING" id="1505725.GA0061074_1188"/>
<dbReference type="GO" id="GO:0045892">
    <property type="term" value="P:negative regulation of DNA-templated transcription"/>
    <property type="evidence" value="ECO:0007669"/>
    <property type="project" value="TreeGrafter"/>
</dbReference>
<dbReference type="GO" id="GO:0003700">
    <property type="term" value="F:DNA-binding transcription factor activity"/>
    <property type="evidence" value="ECO:0007669"/>
    <property type="project" value="InterPro"/>
</dbReference>
<keyword evidence="2" id="KW-0238">DNA-binding</keyword>
<evidence type="ECO:0000256" key="3">
    <source>
        <dbReference type="ARBA" id="ARBA00023163"/>
    </source>
</evidence>